<reference evidence="2 3" key="1">
    <citation type="submission" date="2019-04" db="EMBL/GenBank/DDBJ databases">
        <title>Salinimonas iocasae sp. nov., a halophilic bacterium isolated from the outer tube casing of tubeworms in Okinawa Trough.</title>
        <authorList>
            <person name="Zhang H."/>
            <person name="Wang H."/>
            <person name="Li C."/>
        </authorList>
    </citation>
    <scope>NUCLEOTIDE SEQUENCE [LARGE SCALE GENOMIC DNA]</scope>
    <source>
        <strain evidence="2 3">KX18D6</strain>
    </source>
</reference>
<dbReference type="KEGG" id="salk:FBQ74_03765"/>
<dbReference type="AlphaFoldDB" id="A0A5B7YAH3"/>
<gene>
    <name evidence="2" type="ORF">FBQ74_03765</name>
</gene>
<organism evidence="2 3">
    <name type="scientific">Salinimonas iocasae</name>
    <dbReference type="NCBI Taxonomy" id="2572577"/>
    <lineage>
        <taxon>Bacteria</taxon>
        <taxon>Pseudomonadati</taxon>
        <taxon>Pseudomonadota</taxon>
        <taxon>Gammaproteobacteria</taxon>
        <taxon>Alteromonadales</taxon>
        <taxon>Alteromonadaceae</taxon>
        <taxon>Alteromonas/Salinimonas group</taxon>
        <taxon>Salinimonas</taxon>
    </lineage>
</organism>
<sequence>MIHGGDFNSVGRMPSSHLDMFSLIPTDSKTSSELTARVKSVYNELYVEKCKGDTVTASLVKEHILEKFQEKKASKIASNTSRNNDTECSPKDPTLDWEEDDLKAPCQSDSDKTVTSLNTLDNGSTSKSPEELVVTKESLPTLIDHLSNTLDNDGKIRLAFKLNQSLLNSGDVTLQLLLKDNRCKVKSKKDALLKMIEYRNKLAS</sequence>
<proteinExistence type="predicted"/>
<evidence type="ECO:0000313" key="2">
    <source>
        <dbReference type="EMBL" id="QCZ92641.1"/>
    </source>
</evidence>
<dbReference type="OrthoDB" id="9937749at2"/>
<feature type="region of interest" description="Disordered" evidence="1">
    <location>
        <begin position="74"/>
        <end position="114"/>
    </location>
</feature>
<name>A0A5B7YAH3_9ALTE</name>
<feature type="compositionally biased region" description="Basic and acidic residues" evidence="1">
    <location>
        <begin position="84"/>
        <end position="94"/>
    </location>
</feature>
<keyword evidence="3" id="KW-1185">Reference proteome</keyword>
<dbReference type="RefSeq" id="WP_139755390.1">
    <property type="nucleotide sequence ID" value="NZ_CP039852.1"/>
</dbReference>
<evidence type="ECO:0000256" key="1">
    <source>
        <dbReference type="SAM" id="MobiDB-lite"/>
    </source>
</evidence>
<dbReference type="EMBL" id="CP039852">
    <property type="protein sequence ID" value="QCZ92641.1"/>
    <property type="molecule type" value="Genomic_DNA"/>
</dbReference>
<evidence type="ECO:0000313" key="3">
    <source>
        <dbReference type="Proteomes" id="UP000304912"/>
    </source>
</evidence>
<accession>A0A5B7YAH3</accession>
<protein>
    <submittedName>
        <fullName evidence="2">Uncharacterized protein</fullName>
    </submittedName>
</protein>
<dbReference type="Proteomes" id="UP000304912">
    <property type="component" value="Chromosome"/>
</dbReference>